<dbReference type="AlphaFoldDB" id="A0A3S4BFQ1"/>
<sequence>MPPETHRRLGISVGTVLPSTTHPTLITPASIPSSASEDGGPDGSQETVHTSDNTADEDYGFWGDPDDGEEEDTQVSDIDFHHDVSDYNCHSLYSDDIDIDKEETDEEEALQEEVGGQEEGGDYNADYNIGGRGEEEDHDDAGHGQLAHYEGPNDHYPSPLHMPGSAAVTMEYSAGLIGQAPVDSDSEASGFEDVDMDDLLIPSSESSGGTPQPGVPNPDTAAVSQTMSEVEAPGTPISMAGLALFNPADAWIDPVSLSNPNPATIGPSNYGLADFLRLWARQGRVAQVAQGTRDSYPCPVRARLLEETLPERIEYDDLQGDECDLQGIDWDDLGVTRRSARERRLLTYTNYVNIAWSDRWKPDLPDISLPRTESFFRFRQMDIKRDPHLAHFQLRNLFAGTSHSRVFYPAVGNIQQYNPMSGCSRAILRFSKSPVSQVSTLAAGHGVLIAGSFGGEYVLRHLDSGEPDNTACRAGVITNSVSGITNHVAVHRGRTSSMPFAAFASNDNCVRRLDIATETWLAEEELDFAPNCTALSPDGRLRVIVGDSLDVVIAAAEAKNSRGQAEILHRLSGHRDYGFACDWADDGWTIATSFQDKAVKIWDARRLTDSSGNAISVCTLRSEMAGVRSLRFSPIGSGKRVLVAAEEADFVNIINAQTFKSKQTVDIFGELGGISFANGGRDLMVLCCDRTHGGILQLERCAQGDDAFMPDPVEEGFAHGDVYQRRDRGTYDWPRSMFNEAKYLGDSVSRRRRRAAAQVEIEPF</sequence>
<evidence type="ECO:0000313" key="3">
    <source>
        <dbReference type="EMBL" id="SPQ18885.1"/>
    </source>
</evidence>
<dbReference type="PROSITE" id="PS50082">
    <property type="entry name" value="WD_REPEATS_2"/>
    <property type="match status" value="1"/>
</dbReference>
<dbReference type="InterPro" id="IPR001680">
    <property type="entry name" value="WD40_rpt"/>
</dbReference>
<feature type="compositionally biased region" description="Acidic residues" evidence="2">
    <location>
        <begin position="103"/>
        <end position="121"/>
    </location>
</feature>
<dbReference type="SUPFAM" id="SSF50978">
    <property type="entry name" value="WD40 repeat-like"/>
    <property type="match status" value="1"/>
</dbReference>
<dbReference type="Gene3D" id="2.130.10.10">
    <property type="entry name" value="YVTN repeat-like/Quinoprotein amine dehydrogenase"/>
    <property type="match status" value="1"/>
</dbReference>
<reference evidence="3 4" key="1">
    <citation type="submission" date="2018-04" db="EMBL/GenBank/DDBJ databases">
        <authorList>
            <person name="Huttner S."/>
            <person name="Dainat J."/>
        </authorList>
    </citation>
    <scope>NUCLEOTIDE SEQUENCE [LARGE SCALE GENOMIC DNA]</scope>
</reference>
<feature type="compositionally biased region" description="Acidic residues" evidence="2">
    <location>
        <begin position="54"/>
        <end position="74"/>
    </location>
</feature>
<keyword evidence="1" id="KW-0853">WD repeat</keyword>
<dbReference type="PANTHER" id="PTHR43991:SF12">
    <property type="entry name" value="WD REPEAT PROTEIN (AFU_ORTHOLOGUE AFUA_8G05640)"/>
    <property type="match status" value="1"/>
</dbReference>
<dbReference type="EMBL" id="OUUZ01000001">
    <property type="protein sequence ID" value="SPQ18885.1"/>
    <property type="molecule type" value="Genomic_DNA"/>
</dbReference>
<protein>
    <submittedName>
        <fullName evidence="3">Dafd8f46-47c7-4ae2-a831-1006941d19dc</fullName>
    </submittedName>
</protein>
<evidence type="ECO:0000256" key="2">
    <source>
        <dbReference type="SAM" id="MobiDB-lite"/>
    </source>
</evidence>
<feature type="repeat" description="WD" evidence="1">
    <location>
        <begin position="571"/>
        <end position="603"/>
    </location>
</feature>
<dbReference type="SMART" id="SM00320">
    <property type="entry name" value="WD40"/>
    <property type="match status" value="2"/>
</dbReference>
<name>A0A3S4BFQ1_9PEZI</name>
<dbReference type="Proteomes" id="UP000289323">
    <property type="component" value="Unassembled WGS sequence"/>
</dbReference>
<evidence type="ECO:0000256" key="1">
    <source>
        <dbReference type="PROSITE-ProRule" id="PRU00221"/>
    </source>
</evidence>
<dbReference type="PANTHER" id="PTHR43991">
    <property type="entry name" value="WD REPEAT PROTEIN (AFU_ORTHOLOGUE AFUA_8G05640)-RELATED"/>
    <property type="match status" value="1"/>
</dbReference>
<organism evidence="3 4">
    <name type="scientific">Thermothielavioides terrestris</name>
    <dbReference type="NCBI Taxonomy" id="2587410"/>
    <lineage>
        <taxon>Eukaryota</taxon>
        <taxon>Fungi</taxon>
        <taxon>Dikarya</taxon>
        <taxon>Ascomycota</taxon>
        <taxon>Pezizomycotina</taxon>
        <taxon>Sordariomycetes</taxon>
        <taxon>Sordariomycetidae</taxon>
        <taxon>Sordariales</taxon>
        <taxon>Chaetomiaceae</taxon>
        <taxon>Thermothielavioides</taxon>
    </lineage>
</organism>
<feature type="compositionally biased region" description="Polar residues" evidence="2">
    <location>
        <begin position="44"/>
        <end position="53"/>
    </location>
</feature>
<dbReference type="InterPro" id="IPR036322">
    <property type="entry name" value="WD40_repeat_dom_sf"/>
</dbReference>
<evidence type="ECO:0000313" key="4">
    <source>
        <dbReference type="Proteomes" id="UP000289323"/>
    </source>
</evidence>
<feature type="region of interest" description="Disordered" evidence="2">
    <location>
        <begin position="199"/>
        <end position="225"/>
    </location>
</feature>
<feature type="region of interest" description="Disordered" evidence="2">
    <location>
        <begin position="103"/>
        <end position="162"/>
    </location>
</feature>
<feature type="region of interest" description="Disordered" evidence="2">
    <location>
        <begin position="1"/>
        <end position="80"/>
    </location>
</feature>
<accession>A0A3S4BFQ1</accession>
<gene>
    <name evidence="3" type="ORF">TT172_LOCUS1304</name>
</gene>
<dbReference type="PROSITE" id="PS50294">
    <property type="entry name" value="WD_REPEATS_REGION"/>
    <property type="match status" value="1"/>
</dbReference>
<dbReference type="InterPro" id="IPR015943">
    <property type="entry name" value="WD40/YVTN_repeat-like_dom_sf"/>
</dbReference>
<proteinExistence type="predicted"/>